<keyword evidence="1" id="KW-0732">Signal</keyword>
<reference evidence="2 3" key="1">
    <citation type="submission" date="2024-02" db="EMBL/GenBank/DDBJ databases">
        <title>A novel Gemmatimonadota bacterium.</title>
        <authorList>
            <person name="Du Z.-J."/>
            <person name="Ye Y.-Q."/>
        </authorList>
    </citation>
    <scope>NUCLEOTIDE SEQUENCE [LARGE SCALE GENOMIC DNA]</scope>
    <source>
        <strain evidence="2 3">DH-20</strain>
    </source>
</reference>
<proteinExistence type="predicted"/>
<name>A0ABU9EF25_9BACT</name>
<accession>A0ABU9EF25</accession>
<evidence type="ECO:0008006" key="4">
    <source>
        <dbReference type="Google" id="ProtNLM"/>
    </source>
</evidence>
<feature type="signal peptide" evidence="1">
    <location>
        <begin position="1"/>
        <end position="19"/>
    </location>
</feature>
<dbReference type="Proteomes" id="UP001484239">
    <property type="component" value="Unassembled WGS sequence"/>
</dbReference>
<organism evidence="2 3">
    <name type="scientific">Gaopeijia maritima</name>
    <dbReference type="NCBI Taxonomy" id="3119007"/>
    <lineage>
        <taxon>Bacteria</taxon>
        <taxon>Pseudomonadati</taxon>
        <taxon>Gemmatimonadota</taxon>
        <taxon>Longimicrobiia</taxon>
        <taxon>Gaopeijiales</taxon>
        <taxon>Gaopeijiaceae</taxon>
        <taxon>Gaopeijia</taxon>
    </lineage>
</organism>
<evidence type="ECO:0000256" key="1">
    <source>
        <dbReference type="SAM" id="SignalP"/>
    </source>
</evidence>
<dbReference type="RefSeq" id="WP_405287513.1">
    <property type="nucleotide sequence ID" value="NZ_JBBHLI010000013.1"/>
</dbReference>
<sequence length="119" mass="12665">MTSGTRMAVAAAMTVLLSACDTGGCTQAPEPAVEVSVVDAATGLAVVDSVTVVVRDGDFEETLFETSSGVYSGAGDREGEYTVVVAHPRYEPWVRDRVRVIEDRCHVRTAYLAAELVAR</sequence>
<dbReference type="Gene3D" id="2.60.40.1120">
    <property type="entry name" value="Carboxypeptidase-like, regulatory domain"/>
    <property type="match status" value="1"/>
</dbReference>
<evidence type="ECO:0000313" key="2">
    <source>
        <dbReference type="EMBL" id="MEK9502673.1"/>
    </source>
</evidence>
<dbReference type="PROSITE" id="PS51257">
    <property type="entry name" value="PROKAR_LIPOPROTEIN"/>
    <property type="match status" value="1"/>
</dbReference>
<gene>
    <name evidence="2" type="ORF">WI372_16885</name>
</gene>
<protein>
    <recommendedName>
        <fullName evidence="4">Carboxypeptidase regulatory-like domain-containing protein</fullName>
    </recommendedName>
</protein>
<keyword evidence="3" id="KW-1185">Reference proteome</keyword>
<dbReference type="EMBL" id="JBBHLI010000013">
    <property type="protein sequence ID" value="MEK9502673.1"/>
    <property type="molecule type" value="Genomic_DNA"/>
</dbReference>
<comment type="caution">
    <text evidence="2">The sequence shown here is derived from an EMBL/GenBank/DDBJ whole genome shotgun (WGS) entry which is preliminary data.</text>
</comment>
<evidence type="ECO:0000313" key="3">
    <source>
        <dbReference type="Proteomes" id="UP001484239"/>
    </source>
</evidence>
<feature type="chain" id="PRO_5046317097" description="Carboxypeptidase regulatory-like domain-containing protein" evidence="1">
    <location>
        <begin position="20"/>
        <end position="119"/>
    </location>
</feature>